<reference evidence="3 4" key="1">
    <citation type="submission" date="2016-02" db="EMBL/GenBank/DDBJ databases">
        <title>Genome sequence of Halalkalicoccus paucihalophilus DSM 24557.</title>
        <authorList>
            <person name="Poehlein A."/>
            <person name="Daniel R."/>
        </authorList>
    </citation>
    <scope>NUCLEOTIDE SEQUENCE [LARGE SCALE GENOMIC DNA]</scope>
    <source>
        <strain evidence="3 4">DSM 24557</strain>
    </source>
</reference>
<dbReference type="PATRIC" id="fig|1008153.3.peg.2431"/>
<feature type="transmembrane region" description="Helical" evidence="1">
    <location>
        <begin position="78"/>
        <end position="95"/>
    </location>
</feature>
<comment type="caution">
    <text evidence="3">The sequence shown here is derived from an EMBL/GenBank/DDBJ whole genome shotgun (WGS) entry which is preliminary data.</text>
</comment>
<evidence type="ECO:0000313" key="4">
    <source>
        <dbReference type="Proteomes" id="UP000075321"/>
    </source>
</evidence>
<dbReference type="EMBL" id="LTAZ01000005">
    <property type="protein sequence ID" value="KYH25706.1"/>
    <property type="molecule type" value="Genomic_DNA"/>
</dbReference>
<evidence type="ECO:0000256" key="1">
    <source>
        <dbReference type="SAM" id="Phobius"/>
    </source>
</evidence>
<proteinExistence type="predicted"/>
<dbReference type="RefSeq" id="WP_066382711.1">
    <property type="nucleotide sequence ID" value="NZ_LTAZ01000005.1"/>
</dbReference>
<keyword evidence="1" id="KW-1133">Transmembrane helix</keyword>
<dbReference type="OrthoDB" id="234683at2157"/>
<dbReference type="AlphaFoldDB" id="A0A151ADF4"/>
<name>A0A151ADF4_9EURY</name>
<gene>
    <name evidence="3" type="ORF">HAPAU_23830</name>
</gene>
<dbReference type="Pfam" id="PF23995">
    <property type="entry name" value="DUF7313"/>
    <property type="match status" value="1"/>
</dbReference>
<evidence type="ECO:0000259" key="2">
    <source>
        <dbReference type="Pfam" id="PF23995"/>
    </source>
</evidence>
<keyword evidence="1" id="KW-0812">Transmembrane</keyword>
<feature type="transmembrane region" description="Helical" evidence="1">
    <location>
        <begin position="55"/>
        <end position="72"/>
    </location>
</feature>
<protein>
    <recommendedName>
        <fullName evidence="2">DUF7313 domain-containing protein</fullName>
    </recommendedName>
</protein>
<keyword evidence="1" id="KW-0472">Membrane</keyword>
<feature type="transmembrane region" description="Helical" evidence="1">
    <location>
        <begin position="116"/>
        <end position="140"/>
    </location>
</feature>
<feature type="transmembrane region" description="Helical" evidence="1">
    <location>
        <begin position="15"/>
        <end position="34"/>
    </location>
</feature>
<organism evidence="3 4">
    <name type="scientific">Halalkalicoccus paucihalophilus</name>
    <dbReference type="NCBI Taxonomy" id="1008153"/>
    <lineage>
        <taxon>Archaea</taxon>
        <taxon>Methanobacteriati</taxon>
        <taxon>Methanobacteriota</taxon>
        <taxon>Stenosarchaea group</taxon>
        <taxon>Halobacteria</taxon>
        <taxon>Halobacteriales</taxon>
        <taxon>Halococcaceae</taxon>
        <taxon>Halalkalicoccus</taxon>
    </lineage>
</organism>
<accession>A0A151ADF4</accession>
<evidence type="ECO:0000313" key="3">
    <source>
        <dbReference type="EMBL" id="KYH25706.1"/>
    </source>
</evidence>
<sequence>MQPLQFGAIGGTLEAVIPFVVFALAIVNVITRILSHRSHVSQADEYGADGIERSSLHTVSTLALVLATFAYVMVDLHFGVALAAFALTAFIADFFEFEARLVEARTDRPLEAPKAAIGASLFIVVYAGYIVLVELFGAFWSPVI</sequence>
<dbReference type="InterPro" id="IPR055737">
    <property type="entry name" value="DUF7313"/>
</dbReference>
<dbReference type="Proteomes" id="UP000075321">
    <property type="component" value="Unassembled WGS sequence"/>
</dbReference>
<keyword evidence="4" id="KW-1185">Reference proteome</keyword>
<feature type="domain" description="DUF7313" evidence="2">
    <location>
        <begin position="12"/>
        <end position="144"/>
    </location>
</feature>